<protein>
    <submittedName>
        <fullName evidence="3">Uncharacterized protein LOC128201752</fullName>
    </submittedName>
</protein>
<keyword evidence="2" id="KW-1185">Reference proteome</keyword>
<gene>
    <name evidence="3" type="primary">LOC128201752</name>
</gene>
<dbReference type="Pfam" id="PF05380">
    <property type="entry name" value="Peptidase_A17"/>
    <property type="match status" value="1"/>
</dbReference>
<dbReference type="GeneID" id="128201752"/>
<dbReference type="RefSeq" id="XP_052755581.1">
    <property type="nucleotide sequence ID" value="XM_052899621.1"/>
</dbReference>
<reference evidence="3" key="1">
    <citation type="submission" date="2025-08" db="UniProtKB">
        <authorList>
            <consortium name="RefSeq"/>
        </authorList>
    </citation>
    <scope>IDENTIFICATION</scope>
    <source>
        <tissue evidence="3">Whole larvae</tissue>
    </source>
</reference>
<feature type="region of interest" description="Disordered" evidence="1">
    <location>
        <begin position="286"/>
        <end position="306"/>
    </location>
</feature>
<dbReference type="PANTHER" id="PTHR47331:SF1">
    <property type="entry name" value="GAG-LIKE PROTEIN"/>
    <property type="match status" value="1"/>
</dbReference>
<sequence>MVRHMSRGYTLSGTAHLQISNNSFNPVTTTDTQYLRPILKESNVANNFDVCTSPARASSSATKIKPVSSTINKTPSDIALLAEAITSLSKESQHNIKFGDGRLPFFDGKPLDWLTFKRVYDNTKSRHSDSDNLTRINMALRGEAHNAVAVLLVSAQDSTQVIQALATRFGRPELIVLQEVAMMRSLPKVNIDCSDLHKFACRVRNSVEVMKLLEQRCYLESPELFQSILSKLTPLLRTRWADFAASHFHQEVTRLELLASFLTQEVDLQLKHHKLLHIAHVVESEVEHGESSSTPQSGELEGSDESSCKQTTDFIAHANFNKTDLLENLIKNYYKLDSIGITKKEPRSADNERAIEILERTANRLPCGRFEVGLLWKSNNPVIPNSYPLALSRFLSLEKKMISDPTYAERYKQNIHDLVTKDYAEKCQNEPSSNSVCWFLPHFGIINPNKPAKLRVVHDAAAKIKGVSLNSLLLTGPDLLQSLLDILLRFREGKVAMTADIKEMFPRFKIIEHDRDAQKFLWRDSPTEPIQSYRMSSMIFGAVSSPFTAIYMKNKNALEFKDQYPDAVHGIIYDTYMDDYIGSVDSSDEAAQLAADIVNIHARAGLEMRGWVSNDPKALRLLPNHLLSESVSNINLNLANFPSSTPCVRALGLYWHPSSDLIGFNTSIKSKQETLPSSLTKRIILSLIMRVFDPLGILAPVVIRGRILFQNVWRMNLDWDTELPPSERIAWKEWFQDLIITAEIKIPRCYNFHRLKPNQIELHVFADASAQAYAAVAYWRFVYPNGDVQLTLIYSKSRVAPLKPSSIPRLELQAALIAARLATTIVEAVKFKPLKRTFWCDSMNVLGWLRNDARSYKTFVAHRVGEIIELSDVSEWHWVPTAYNVADDSTRLRRGPLTSDSRWIKGPEFLLTSDWPKEPTVSHNQTIHTNAPETHIHLINEIESNIPISADAQRFSSWTRLIHATAYAHRYLSLLRLTSLRKKGLNIELIHKVEGHIFSFRPLSNSNVDRQRNTIRSTLTAEDLHLAEIHVLRKSQLDSFSQDIKCMQNGLPVSHRSRLSKLPAIIDKNSVLRLSTRIVAVSGIQEDTKYPILLDGKNPAVRLLVLR</sequence>
<accession>A0ABM3MW51</accession>
<evidence type="ECO:0000313" key="2">
    <source>
        <dbReference type="Proteomes" id="UP001652740"/>
    </source>
</evidence>
<proteinExistence type="predicted"/>
<dbReference type="SUPFAM" id="SSF56672">
    <property type="entry name" value="DNA/RNA polymerases"/>
    <property type="match status" value="1"/>
</dbReference>
<evidence type="ECO:0000313" key="3">
    <source>
        <dbReference type="RefSeq" id="XP_052755581.1"/>
    </source>
</evidence>
<evidence type="ECO:0000256" key="1">
    <source>
        <dbReference type="SAM" id="MobiDB-lite"/>
    </source>
</evidence>
<dbReference type="InterPro" id="IPR008042">
    <property type="entry name" value="Retrotrans_Pao"/>
</dbReference>
<dbReference type="PANTHER" id="PTHR47331">
    <property type="entry name" value="PHD-TYPE DOMAIN-CONTAINING PROTEIN"/>
    <property type="match status" value="1"/>
</dbReference>
<dbReference type="Proteomes" id="UP001652740">
    <property type="component" value="Unplaced"/>
</dbReference>
<dbReference type="InterPro" id="IPR005312">
    <property type="entry name" value="DUF1759"/>
</dbReference>
<organism evidence="2 3">
    <name type="scientific">Galleria mellonella</name>
    <name type="common">Greater wax moth</name>
    <dbReference type="NCBI Taxonomy" id="7137"/>
    <lineage>
        <taxon>Eukaryota</taxon>
        <taxon>Metazoa</taxon>
        <taxon>Ecdysozoa</taxon>
        <taxon>Arthropoda</taxon>
        <taxon>Hexapoda</taxon>
        <taxon>Insecta</taxon>
        <taxon>Pterygota</taxon>
        <taxon>Neoptera</taxon>
        <taxon>Endopterygota</taxon>
        <taxon>Lepidoptera</taxon>
        <taxon>Glossata</taxon>
        <taxon>Ditrysia</taxon>
        <taxon>Pyraloidea</taxon>
        <taxon>Pyralidae</taxon>
        <taxon>Galleriinae</taxon>
        <taxon>Galleria</taxon>
    </lineage>
</organism>
<dbReference type="Pfam" id="PF03564">
    <property type="entry name" value="DUF1759"/>
    <property type="match status" value="1"/>
</dbReference>
<dbReference type="InterPro" id="IPR043502">
    <property type="entry name" value="DNA/RNA_pol_sf"/>
</dbReference>
<dbReference type="Gene3D" id="3.10.10.10">
    <property type="entry name" value="HIV Type 1 Reverse Transcriptase, subunit A, domain 1"/>
    <property type="match status" value="1"/>
</dbReference>
<dbReference type="InterPro" id="IPR043128">
    <property type="entry name" value="Rev_trsase/Diguanyl_cyclase"/>
</dbReference>
<dbReference type="Gene3D" id="3.30.70.270">
    <property type="match status" value="1"/>
</dbReference>
<name>A0ABM3MW51_GALME</name>